<keyword evidence="6" id="KW-0560">Oxidoreductase</keyword>
<evidence type="ECO:0000313" key="11">
    <source>
        <dbReference type="Proteomes" id="UP000215433"/>
    </source>
</evidence>
<dbReference type="GO" id="GO:0046872">
    <property type="term" value="F:metal ion binding"/>
    <property type="evidence" value="ECO:0007669"/>
    <property type="project" value="UniProtKB-KW"/>
</dbReference>
<comment type="similarity">
    <text evidence="2">Belongs to the organic radical-activating enzymes family.</text>
</comment>
<accession>A0A229VZR0</accession>
<keyword evidence="5" id="KW-0479">Metal-binding</keyword>
<evidence type="ECO:0000256" key="7">
    <source>
        <dbReference type="ARBA" id="ARBA00023004"/>
    </source>
</evidence>
<feature type="domain" description="Radical SAM core" evidence="9">
    <location>
        <begin position="17"/>
        <end position="255"/>
    </location>
</feature>
<dbReference type="AlphaFoldDB" id="A0A229VZR0"/>
<dbReference type="PIRSF" id="PIRSF000371">
    <property type="entry name" value="PFL_act_enz"/>
    <property type="match status" value="1"/>
</dbReference>
<dbReference type="SUPFAM" id="SSF102114">
    <property type="entry name" value="Radical SAM enzymes"/>
    <property type="match status" value="1"/>
</dbReference>
<evidence type="ECO:0000256" key="3">
    <source>
        <dbReference type="ARBA" id="ARBA00022485"/>
    </source>
</evidence>
<dbReference type="PANTHER" id="PTHR30352">
    <property type="entry name" value="PYRUVATE FORMATE-LYASE-ACTIVATING ENZYME"/>
    <property type="match status" value="1"/>
</dbReference>
<evidence type="ECO:0000256" key="2">
    <source>
        <dbReference type="ARBA" id="ARBA00009777"/>
    </source>
</evidence>
<evidence type="ECO:0000256" key="6">
    <source>
        <dbReference type="ARBA" id="ARBA00023002"/>
    </source>
</evidence>
<keyword evidence="4" id="KW-0949">S-adenosyl-L-methionine</keyword>
<comment type="caution">
    <text evidence="10">The sequence shown here is derived from an EMBL/GenBank/DDBJ whole genome shotgun (WGS) entry which is preliminary data.</text>
</comment>
<dbReference type="PROSITE" id="PS51918">
    <property type="entry name" value="RADICAL_SAM"/>
    <property type="match status" value="1"/>
</dbReference>
<dbReference type="OrthoDB" id="9782387at2"/>
<evidence type="ECO:0000256" key="5">
    <source>
        <dbReference type="ARBA" id="ARBA00022723"/>
    </source>
</evidence>
<dbReference type="NCBIfam" id="TIGR02494">
    <property type="entry name" value="PFLE_PFLC"/>
    <property type="match status" value="1"/>
</dbReference>
<dbReference type="InterPro" id="IPR001989">
    <property type="entry name" value="Radical_activat_CS"/>
</dbReference>
<protein>
    <submittedName>
        <fullName evidence="10">Radical SAM protein</fullName>
    </submittedName>
</protein>
<dbReference type="SFLD" id="SFLDG01066">
    <property type="entry name" value="organic_radical-activating_enz"/>
    <property type="match status" value="1"/>
</dbReference>
<name>A0A229VZR0_9BIFI</name>
<dbReference type="InterPro" id="IPR007197">
    <property type="entry name" value="rSAM"/>
</dbReference>
<dbReference type="InterPro" id="IPR058240">
    <property type="entry name" value="rSAM_sf"/>
</dbReference>
<dbReference type="GO" id="GO:0016491">
    <property type="term" value="F:oxidoreductase activity"/>
    <property type="evidence" value="ECO:0007669"/>
    <property type="project" value="UniProtKB-KW"/>
</dbReference>
<keyword evidence="11" id="KW-1185">Reference proteome</keyword>
<dbReference type="Proteomes" id="UP000215433">
    <property type="component" value="Unassembled WGS sequence"/>
</dbReference>
<evidence type="ECO:0000313" key="10">
    <source>
        <dbReference type="EMBL" id="OXN01056.1"/>
    </source>
</evidence>
<sequence>MSGRTPYVFNIQHFSTHDGPGVRTTVFFKGCPLRCEWCHNPESQLFTPEIMTDKNGKIEHVGRQYTIDELMKDVLKDHMIYDQSGGGVTLSGGEVLAMDHDYIMEFVRRLDEQEISIGIDTCGVAASKTVEEMCDYADFFLYDLKFIDDDLHKRYTGGSNHLVLKNLKILAANNARIFLRLIMLPGINTGKDMIERTMLWLRTNNIPVEQVDILPYHKFGMNKYAKLGRKAIYFEVPKDEQMQEVKSEIEKFYDNVTIGG</sequence>
<evidence type="ECO:0000256" key="8">
    <source>
        <dbReference type="ARBA" id="ARBA00023014"/>
    </source>
</evidence>
<gene>
    <name evidence="10" type="ORF">Tam10B_0634</name>
</gene>
<dbReference type="GO" id="GO:0051539">
    <property type="term" value="F:4 iron, 4 sulfur cluster binding"/>
    <property type="evidence" value="ECO:0007669"/>
    <property type="project" value="UniProtKB-KW"/>
</dbReference>
<evidence type="ECO:0000256" key="1">
    <source>
        <dbReference type="ARBA" id="ARBA00001966"/>
    </source>
</evidence>
<dbReference type="InterPro" id="IPR034457">
    <property type="entry name" value="Organic_radical-activating"/>
</dbReference>
<reference evidence="10 11" key="1">
    <citation type="submission" date="2017-05" db="EMBL/GenBank/DDBJ databases">
        <title>Bifidobacterium vansinderenii sp. nov.</title>
        <authorList>
            <person name="Lugli G.A."/>
            <person name="Duranti S."/>
            <person name="Mangifesta M."/>
        </authorList>
    </citation>
    <scope>NUCLEOTIDE SEQUENCE [LARGE SCALE GENOMIC DNA]</scope>
    <source>
        <strain evidence="10 11">Tam10B</strain>
    </source>
</reference>
<dbReference type="CDD" id="cd01335">
    <property type="entry name" value="Radical_SAM"/>
    <property type="match status" value="1"/>
</dbReference>
<keyword evidence="8" id="KW-0411">Iron-sulfur</keyword>
<dbReference type="EMBL" id="NEWD01000006">
    <property type="protein sequence ID" value="OXN01056.1"/>
    <property type="molecule type" value="Genomic_DNA"/>
</dbReference>
<keyword evidence="7" id="KW-0408">Iron</keyword>
<dbReference type="RefSeq" id="WP_093959824.1">
    <property type="nucleotide sequence ID" value="NZ_NEWD01000006.1"/>
</dbReference>
<dbReference type="InterPro" id="IPR013785">
    <property type="entry name" value="Aldolase_TIM"/>
</dbReference>
<dbReference type="Pfam" id="PF04055">
    <property type="entry name" value="Radical_SAM"/>
    <property type="match status" value="1"/>
</dbReference>
<proteinExistence type="inferred from homology"/>
<comment type="cofactor">
    <cofactor evidence="1">
        <name>[4Fe-4S] cluster</name>
        <dbReference type="ChEBI" id="CHEBI:49883"/>
    </cofactor>
</comment>
<dbReference type="PROSITE" id="PS01087">
    <property type="entry name" value="RADICAL_ACTIVATING"/>
    <property type="match status" value="1"/>
</dbReference>
<evidence type="ECO:0000259" key="9">
    <source>
        <dbReference type="PROSITE" id="PS51918"/>
    </source>
</evidence>
<dbReference type="InterPro" id="IPR012839">
    <property type="entry name" value="Organic_radical_activase"/>
</dbReference>
<dbReference type="PANTHER" id="PTHR30352:SF4">
    <property type="entry name" value="PYRUVATE FORMATE-LYASE 2-ACTIVATING ENZYME"/>
    <property type="match status" value="1"/>
</dbReference>
<keyword evidence="3" id="KW-0004">4Fe-4S</keyword>
<organism evidence="10 11">
    <name type="scientific">Bifidobacterium vansinderenii</name>
    <dbReference type="NCBI Taxonomy" id="1984871"/>
    <lineage>
        <taxon>Bacteria</taxon>
        <taxon>Bacillati</taxon>
        <taxon>Actinomycetota</taxon>
        <taxon>Actinomycetes</taxon>
        <taxon>Bifidobacteriales</taxon>
        <taxon>Bifidobacteriaceae</taxon>
        <taxon>Bifidobacterium</taxon>
    </lineage>
</organism>
<dbReference type="Gene3D" id="3.20.20.70">
    <property type="entry name" value="Aldolase class I"/>
    <property type="match status" value="1"/>
</dbReference>
<evidence type="ECO:0000256" key="4">
    <source>
        <dbReference type="ARBA" id="ARBA00022691"/>
    </source>
</evidence>
<dbReference type="SFLD" id="SFLDS00029">
    <property type="entry name" value="Radical_SAM"/>
    <property type="match status" value="1"/>
</dbReference>